<organism evidence="4 5">
    <name type="scientific">Tritrichomonas musculus</name>
    <dbReference type="NCBI Taxonomy" id="1915356"/>
    <lineage>
        <taxon>Eukaryota</taxon>
        <taxon>Metamonada</taxon>
        <taxon>Parabasalia</taxon>
        <taxon>Tritrichomonadida</taxon>
        <taxon>Tritrichomonadidae</taxon>
        <taxon>Tritrichomonas</taxon>
    </lineage>
</organism>
<evidence type="ECO:0000256" key="2">
    <source>
        <dbReference type="ARBA" id="ARBA00022723"/>
    </source>
</evidence>
<comment type="cofactor">
    <cofactor evidence="1">
        <name>Mn(2+)</name>
        <dbReference type="ChEBI" id="CHEBI:29035"/>
    </cofactor>
</comment>
<proteinExistence type="predicted"/>
<dbReference type="SUPFAM" id="SSF56300">
    <property type="entry name" value="Metallo-dependent phosphatases"/>
    <property type="match status" value="1"/>
</dbReference>
<sequence>MYEENQRGRGKLFSGPVVVNFLTNNNLKRLIRGHECDNNGVEELFNQKCITVFSASSYSCDIGNFSGYLKIFKEGDRIEPVIFDPLPRLKKKYDTNYYKVQAFDQNNLKLTKLQTVQSYKSCALFSFSPINTSSSDNINFHYHTARRKQTGNLNHKENNEKQNS</sequence>
<dbReference type="InterPro" id="IPR029052">
    <property type="entry name" value="Metallo-depent_PP-like"/>
</dbReference>
<gene>
    <name evidence="4" type="ORF">M9Y10_030377</name>
</gene>
<evidence type="ECO:0000256" key="1">
    <source>
        <dbReference type="ARBA" id="ARBA00001936"/>
    </source>
</evidence>
<dbReference type="PANTHER" id="PTHR45668">
    <property type="entry name" value="SERINE/THREONINE-PROTEIN PHOSPHATASE 5-RELATED"/>
    <property type="match status" value="1"/>
</dbReference>
<reference evidence="4 5" key="1">
    <citation type="submission" date="2024-04" db="EMBL/GenBank/DDBJ databases">
        <title>Tritrichomonas musculus Genome.</title>
        <authorList>
            <person name="Alves-Ferreira E."/>
            <person name="Grigg M."/>
            <person name="Lorenzi H."/>
            <person name="Galac M."/>
        </authorList>
    </citation>
    <scope>NUCLEOTIDE SEQUENCE [LARGE SCALE GENOMIC DNA]</scope>
    <source>
        <strain evidence="4 5">EAF2021</strain>
    </source>
</reference>
<comment type="caution">
    <text evidence="4">The sequence shown here is derived from an EMBL/GenBank/DDBJ whole genome shotgun (WGS) entry which is preliminary data.</text>
</comment>
<evidence type="ECO:0008006" key="6">
    <source>
        <dbReference type="Google" id="ProtNLM"/>
    </source>
</evidence>
<dbReference type="Proteomes" id="UP001470230">
    <property type="component" value="Unassembled WGS sequence"/>
</dbReference>
<keyword evidence="3" id="KW-0464">Manganese</keyword>
<name>A0ABR2H573_9EUKA</name>
<evidence type="ECO:0000313" key="4">
    <source>
        <dbReference type="EMBL" id="KAK8840605.1"/>
    </source>
</evidence>
<dbReference type="Gene3D" id="3.60.21.10">
    <property type="match status" value="1"/>
</dbReference>
<accession>A0ABR2H573</accession>
<evidence type="ECO:0000256" key="3">
    <source>
        <dbReference type="ARBA" id="ARBA00023211"/>
    </source>
</evidence>
<protein>
    <recommendedName>
        <fullName evidence="6">Serine/threonine specific protein phosphatases domain-containing protein</fullName>
    </recommendedName>
</protein>
<keyword evidence="2" id="KW-0479">Metal-binding</keyword>
<dbReference type="PANTHER" id="PTHR45668:SF5">
    <property type="entry name" value="SERINE_THREONINE-PROTEIN PHOSPHATASE 5"/>
    <property type="match status" value="1"/>
</dbReference>
<keyword evidence="5" id="KW-1185">Reference proteome</keyword>
<dbReference type="EMBL" id="JAPFFF010000044">
    <property type="protein sequence ID" value="KAK8840605.1"/>
    <property type="molecule type" value="Genomic_DNA"/>
</dbReference>
<evidence type="ECO:0000313" key="5">
    <source>
        <dbReference type="Proteomes" id="UP001470230"/>
    </source>
</evidence>
<dbReference type="InterPro" id="IPR051134">
    <property type="entry name" value="PPP_phosphatase"/>
</dbReference>